<sequence>MIKVSVMYPNAPGVRFDHDYYRDIHMPLVKERMGDKCKYYTIDKGLAGGEPGAPATYVGMCHIFCDSVEAFQAGFGPHAKEILADIANYTDQTPESLDHDYYRDIHMPLVKERMGDKCKYYTIDKGLAGGEPGAPATYVGMCHIFCDSVEAFQAGFGPHAKEILADIANYTDQTPVLQISEVVVG</sequence>
<evidence type="ECO:0000259" key="1">
    <source>
        <dbReference type="Pfam" id="PF07110"/>
    </source>
</evidence>
<feature type="domain" description="EthD" evidence="1">
    <location>
        <begin position="99"/>
        <end position="173"/>
    </location>
</feature>
<dbReference type="HOGENOM" id="CLU_1487841_0_0_6"/>
<reference evidence="2 3" key="2">
    <citation type="submission" date="2014-05" db="EMBL/GenBank/DDBJ databases">
        <title>Genome sequence of the 3-chlorobenzoate degrading bacterium Pseudomonas knackmussii B13 shows multiple evidence for horizontal gene transfer.</title>
        <authorList>
            <person name="Miyazaki R."/>
            <person name="Bertelli C."/>
            <person name="Falquet L."/>
            <person name="Robinson-Rechavi M."/>
            <person name="Gharib W."/>
            <person name="Roy S."/>
            <person name="Van der Meer J.R."/>
        </authorList>
    </citation>
    <scope>NUCLEOTIDE SEQUENCE [LARGE SCALE GENOMIC DNA]</scope>
    <source>
        <strain evidence="2 3">B13</strain>
    </source>
</reference>
<feature type="domain" description="EthD" evidence="1">
    <location>
        <begin position="18"/>
        <end position="92"/>
    </location>
</feature>
<dbReference type="InterPro" id="IPR011008">
    <property type="entry name" value="Dimeric_a/b-barrel"/>
</dbReference>
<dbReference type="Proteomes" id="UP000025241">
    <property type="component" value="Chromosome I"/>
</dbReference>
<protein>
    <recommendedName>
        <fullName evidence="1">EthD domain-containing protein</fullName>
    </recommendedName>
</protein>
<evidence type="ECO:0000313" key="3">
    <source>
        <dbReference type="Proteomes" id="UP000025241"/>
    </source>
</evidence>
<dbReference type="NCBIfam" id="TIGR02118">
    <property type="entry name" value="EthD family reductase"/>
    <property type="match status" value="2"/>
</dbReference>
<dbReference type="Gene3D" id="3.30.70.100">
    <property type="match status" value="2"/>
</dbReference>
<evidence type="ECO:0000313" key="2">
    <source>
        <dbReference type="EMBL" id="CDF83624.1"/>
    </source>
</evidence>
<accession>A0A024HG95</accession>
<dbReference type="Pfam" id="PF07110">
    <property type="entry name" value="EthD"/>
    <property type="match status" value="2"/>
</dbReference>
<dbReference type="InterPro" id="IPR009799">
    <property type="entry name" value="EthD_dom"/>
</dbReference>
<proteinExistence type="predicted"/>
<dbReference type="SUPFAM" id="SSF54909">
    <property type="entry name" value="Dimeric alpha+beta barrel"/>
    <property type="match status" value="2"/>
</dbReference>
<dbReference type="PATRIC" id="fig|1301098.3.peg.2275"/>
<dbReference type="EMBL" id="HG322950">
    <property type="protein sequence ID" value="CDF83624.1"/>
    <property type="molecule type" value="Genomic_DNA"/>
</dbReference>
<keyword evidence="3" id="KW-1185">Reference proteome</keyword>
<dbReference type="OrthoDB" id="5343971at2"/>
<dbReference type="RefSeq" id="WP_084166612.1">
    <property type="nucleotide sequence ID" value="NZ_HG322950.1"/>
</dbReference>
<dbReference type="eggNOG" id="ENOG5032S97">
    <property type="taxonomic scope" value="Bacteria"/>
</dbReference>
<dbReference type="PANTHER" id="PTHR40260">
    <property type="entry name" value="BLR8190 PROTEIN"/>
    <property type="match status" value="1"/>
</dbReference>
<dbReference type="GO" id="GO:0016491">
    <property type="term" value="F:oxidoreductase activity"/>
    <property type="evidence" value="ECO:0007669"/>
    <property type="project" value="InterPro"/>
</dbReference>
<dbReference type="AlphaFoldDB" id="A0A024HG95"/>
<name>A0A024HG95_PSEKB</name>
<gene>
    <name evidence="2" type="ORF">PKB_2277</name>
</gene>
<reference evidence="2 3" key="1">
    <citation type="submission" date="2013-03" db="EMBL/GenBank/DDBJ databases">
        <authorList>
            <person name="Linke B."/>
        </authorList>
    </citation>
    <scope>NUCLEOTIDE SEQUENCE [LARGE SCALE GENOMIC DNA]</scope>
    <source>
        <strain evidence="2 3">B13</strain>
    </source>
</reference>
<dbReference type="PANTHER" id="PTHR40260:SF2">
    <property type="entry name" value="BLR8190 PROTEIN"/>
    <property type="match status" value="1"/>
</dbReference>
<dbReference type="KEGG" id="pkc:PKB_2277"/>
<organism evidence="2 3">
    <name type="scientific">Pseudomonas knackmussii (strain DSM 6978 / CCUG 54928 / LMG 23759 / B13)</name>
    <dbReference type="NCBI Taxonomy" id="1301098"/>
    <lineage>
        <taxon>Bacteria</taxon>
        <taxon>Pseudomonadati</taxon>
        <taxon>Pseudomonadota</taxon>
        <taxon>Gammaproteobacteria</taxon>
        <taxon>Pseudomonadales</taxon>
        <taxon>Pseudomonadaceae</taxon>
        <taxon>Pseudomonas</taxon>
    </lineage>
</organism>